<reference evidence="2" key="2">
    <citation type="submission" date="2015-03" db="UniProtKB">
        <authorList>
            <consortium name="EnsemblPlants"/>
        </authorList>
    </citation>
    <scope>IDENTIFICATION</scope>
</reference>
<feature type="compositionally biased region" description="Polar residues" evidence="1">
    <location>
        <begin position="8"/>
        <end position="21"/>
    </location>
</feature>
<dbReference type="AlphaFoldDB" id="A0A0D3DWP7"/>
<organism evidence="2 3">
    <name type="scientific">Brassica oleracea var. oleracea</name>
    <dbReference type="NCBI Taxonomy" id="109376"/>
    <lineage>
        <taxon>Eukaryota</taxon>
        <taxon>Viridiplantae</taxon>
        <taxon>Streptophyta</taxon>
        <taxon>Embryophyta</taxon>
        <taxon>Tracheophyta</taxon>
        <taxon>Spermatophyta</taxon>
        <taxon>Magnoliopsida</taxon>
        <taxon>eudicotyledons</taxon>
        <taxon>Gunneridae</taxon>
        <taxon>Pentapetalae</taxon>
        <taxon>rosids</taxon>
        <taxon>malvids</taxon>
        <taxon>Brassicales</taxon>
        <taxon>Brassicaceae</taxon>
        <taxon>Brassiceae</taxon>
        <taxon>Brassica</taxon>
    </lineage>
</organism>
<evidence type="ECO:0000313" key="3">
    <source>
        <dbReference type="Proteomes" id="UP000032141"/>
    </source>
</evidence>
<feature type="compositionally biased region" description="Basic and acidic residues" evidence="1">
    <location>
        <begin position="26"/>
        <end position="41"/>
    </location>
</feature>
<evidence type="ECO:0000256" key="1">
    <source>
        <dbReference type="SAM" id="MobiDB-lite"/>
    </source>
</evidence>
<dbReference type="EnsemblPlants" id="Bo8g104470.1">
    <property type="protein sequence ID" value="Bo8g104470.1"/>
    <property type="gene ID" value="Bo8g104470"/>
</dbReference>
<dbReference type="Gramene" id="Bo8g104470.1">
    <property type="protein sequence ID" value="Bo8g104470.1"/>
    <property type="gene ID" value="Bo8g104470"/>
</dbReference>
<accession>A0A0D3DWP7</accession>
<feature type="region of interest" description="Disordered" evidence="1">
    <location>
        <begin position="1"/>
        <end position="48"/>
    </location>
</feature>
<name>A0A0D3DWP7_BRAOL</name>
<dbReference type="Proteomes" id="UP000032141">
    <property type="component" value="Chromosome C8"/>
</dbReference>
<protein>
    <submittedName>
        <fullName evidence="2">Uncharacterized protein</fullName>
    </submittedName>
</protein>
<evidence type="ECO:0000313" key="2">
    <source>
        <dbReference type="EnsemblPlants" id="Bo8g104470.1"/>
    </source>
</evidence>
<reference evidence="2 3" key="1">
    <citation type="journal article" date="2014" name="Genome Biol.">
        <title>Transcriptome and methylome profiling reveals relics of genome dominance in the mesopolyploid Brassica oleracea.</title>
        <authorList>
            <person name="Parkin I.A."/>
            <person name="Koh C."/>
            <person name="Tang H."/>
            <person name="Robinson S.J."/>
            <person name="Kagale S."/>
            <person name="Clarke W.E."/>
            <person name="Town C.D."/>
            <person name="Nixon J."/>
            <person name="Krishnakumar V."/>
            <person name="Bidwell S.L."/>
            <person name="Denoeud F."/>
            <person name="Belcram H."/>
            <person name="Links M.G."/>
            <person name="Just J."/>
            <person name="Clarke C."/>
            <person name="Bender T."/>
            <person name="Huebert T."/>
            <person name="Mason A.S."/>
            <person name="Pires J.C."/>
            <person name="Barker G."/>
            <person name="Moore J."/>
            <person name="Walley P.G."/>
            <person name="Manoli S."/>
            <person name="Batley J."/>
            <person name="Edwards D."/>
            <person name="Nelson M.N."/>
            <person name="Wang X."/>
            <person name="Paterson A.H."/>
            <person name="King G."/>
            <person name="Bancroft I."/>
            <person name="Chalhoub B."/>
            <person name="Sharpe A.G."/>
        </authorList>
    </citation>
    <scope>NUCLEOTIDE SEQUENCE</scope>
    <source>
        <strain evidence="2 3">cv. TO1000</strain>
    </source>
</reference>
<proteinExistence type="predicted"/>
<dbReference type="HOGENOM" id="CLU_2641575_0_0_1"/>
<sequence length="77" mass="8806">MQPEPKRQTSPCPGQGHQTSRPAGETSRDTARELEPSHAFEENDGNQTQTLVALVWRGSQMCLRKKRWKMDRENNAL</sequence>
<keyword evidence="3" id="KW-1185">Reference proteome</keyword>